<evidence type="ECO:0000313" key="1">
    <source>
        <dbReference type="EMBL" id="KAA3679778.1"/>
    </source>
</evidence>
<dbReference type="Proteomes" id="UP000324629">
    <property type="component" value="Unassembled WGS sequence"/>
</dbReference>
<keyword evidence="2" id="KW-1185">Reference proteome</keyword>
<name>A0A5J4NXH1_9TREM</name>
<reference evidence="1 2" key="1">
    <citation type="journal article" date="2019" name="Gigascience">
        <title>Whole-genome sequence of the oriental lung fluke Paragonimus westermani.</title>
        <authorList>
            <person name="Oey H."/>
            <person name="Zakrzewski M."/>
            <person name="Narain K."/>
            <person name="Devi K.R."/>
            <person name="Agatsuma T."/>
            <person name="Nawaratna S."/>
            <person name="Gobert G.N."/>
            <person name="Jones M.K."/>
            <person name="Ragan M.A."/>
            <person name="McManus D.P."/>
            <person name="Krause L."/>
        </authorList>
    </citation>
    <scope>NUCLEOTIDE SEQUENCE [LARGE SCALE GENOMIC DNA]</scope>
    <source>
        <strain evidence="1 2">IND2009</strain>
    </source>
</reference>
<organism evidence="1 2">
    <name type="scientific">Paragonimus westermani</name>
    <dbReference type="NCBI Taxonomy" id="34504"/>
    <lineage>
        <taxon>Eukaryota</taxon>
        <taxon>Metazoa</taxon>
        <taxon>Spiralia</taxon>
        <taxon>Lophotrochozoa</taxon>
        <taxon>Platyhelminthes</taxon>
        <taxon>Trematoda</taxon>
        <taxon>Digenea</taxon>
        <taxon>Plagiorchiida</taxon>
        <taxon>Troglotremata</taxon>
        <taxon>Troglotrematidae</taxon>
        <taxon>Paragonimus</taxon>
    </lineage>
</organism>
<dbReference type="EMBL" id="QNGE01000635">
    <property type="protein sequence ID" value="KAA3679778.1"/>
    <property type="molecule type" value="Genomic_DNA"/>
</dbReference>
<protein>
    <submittedName>
        <fullName evidence="1">Uncharacterized protein</fullName>
    </submittedName>
</protein>
<accession>A0A5J4NXH1</accession>
<proteinExistence type="predicted"/>
<sequence>MMKSSYISRCSAIGFFIQQFLSNLPDARQLTRWIRVVSLVDHLVRIGTLTLAFQPISAKPQQSLNAFSLVDYNAIRGAFDVFVLFSDLLHLCSTRLYIDNHLKERDCRFRLLFQTMIPLTQRLIQRVDTVVHSADMQPAFKRFVQDQSECLMEQLEKRVDIAMASCPASCQEKCGMAVHRLRLTIQVTHNKHAHK</sequence>
<comment type="caution">
    <text evidence="1">The sequence shown here is derived from an EMBL/GenBank/DDBJ whole genome shotgun (WGS) entry which is preliminary data.</text>
</comment>
<gene>
    <name evidence="1" type="ORF">DEA37_0009292</name>
</gene>
<evidence type="ECO:0000313" key="2">
    <source>
        <dbReference type="Proteomes" id="UP000324629"/>
    </source>
</evidence>
<dbReference type="AlphaFoldDB" id="A0A5J4NXH1"/>